<dbReference type="SUPFAM" id="SSF51658">
    <property type="entry name" value="Xylose isomerase-like"/>
    <property type="match status" value="1"/>
</dbReference>
<dbReference type="InterPro" id="IPR009367">
    <property type="entry name" value="Elm1-like"/>
</dbReference>
<dbReference type="GO" id="GO:0046872">
    <property type="term" value="F:metal ion binding"/>
    <property type="evidence" value="ECO:0007669"/>
    <property type="project" value="UniProtKB-KW"/>
</dbReference>
<dbReference type="InterPro" id="IPR001998">
    <property type="entry name" value="Xylose_isomerase"/>
</dbReference>
<dbReference type="GO" id="GO:0042732">
    <property type="term" value="P:D-xylose metabolic process"/>
    <property type="evidence" value="ECO:0007669"/>
    <property type="project" value="UniProtKB-KW"/>
</dbReference>
<organism evidence="8">
    <name type="scientific">Zea mays</name>
    <name type="common">Maize</name>
    <dbReference type="NCBI Taxonomy" id="4577"/>
    <lineage>
        <taxon>Eukaryota</taxon>
        <taxon>Viridiplantae</taxon>
        <taxon>Streptophyta</taxon>
        <taxon>Embryophyta</taxon>
        <taxon>Tracheophyta</taxon>
        <taxon>Spermatophyta</taxon>
        <taxon>Magnoliopsida</taxon>
        <taxon>Liliopsida</taxon>
        <taxon>Poales</taxon>
        <taxon>Poaceae</taxon>
        <taxon>PACMAD clade</taxon>
        <taxon>Panicoideae</taxon>
        <taxon>Andropogonodae</taxon>
        <taxon>Andropogoneae</taxon>
        <taxon>Tripsacinae</taxon>
        <taxon>Zea</taxon>
    </lineage>
</organism>
<name>A0A1D6G3A7_MAIZE</name>
<gene>
    <name evidence="8" type="ORF">ZEAMMB73_Zm00001d011714</name>
</gene>
<dbReference type="PANTHER" id="PTHR48408:SF1">
    <property type="entry name" value="XYLOSE ISOMERASE"/>
    <property type="match status" value="1"/>
</dbReference>
<dbReference type="EC" id="5.3.1.5" evidence="2"/>
<comment type="catalytic activity">
    <reaction evidence="7">
        <text>alpha-D-xylose = alpha-D-xylulofuranose</text>
        <dbReference type="Rhea" id="RHEA:22816"/>
        <dbReference type="ChEBI" id="CHEBI:28518"/>
        <dbReference type="ChEBI" id="CHEBI:188998"/>
        <dbReference type="EC" id="5.3.1.5"/>
    </reaction>
</comment>
<dbReference type="EMBL" id="CM000784">
    <property type="protein sequence ID" value="AQK97836.1"/>
    <property type="molecule type" value="Genomic_DNA"/>
</dbReference>
<dbReference type="ExpressionAtlas" id="A0A1D6G3A7">
    <property type="expression patterns" value="baseline"/>
</dbReference>
<protein>
    <recommendedName>
        <fullName evidence="2">xylose isomerase</fullName>
        <ecNumber evidence="2">5.3.1.5</ecNumber>
    </recommendedName>
</protein>
<evidence type="ECO:0000256" key="6">
    <source>
        <dbReference type="ARBA" id="ARBA00023277"/>
    </source>
</evidence>
<dbReference type="GO" id="GO:0009045">
    <property type="term" value="F:xylose isomerase activity"/>
    <property type="evidence" value="ECO:0007669"/>
    <property type="project" value="UniProtKB-EC"/>
</dbReference>
<evidence type="ECO:0000256" key="2">
    <source>
        <dbReference type="ARBA" id="ARBA00011958"/>
    </source>
</evidence>
<dbReference type="AlphaFoldDB" id="A0A1D6G3A7"/>
<evidence type="ECO:0000256" key="4">
    <source>
        <dbReference type="ARBA" id="ARBA00022723"/>
    </source>
</evidence>
<keyword evidence="5" id="KW-0413">Isomerase</keyword>
<comment type="similarity">
    <text evidence="1">Belongs to the xylose isomerase family.</text>
</comment>
<keyword evidence="4" id="KW-0479">Metal-binding</keyword>
<dbReference type="PROSITE" id="PS51415">
    <property type="entry name" value="XYLOSE_ISOMERASE"/>
    <property type="match status" value="1"/>
</dbReference>
<proteinExistence type="inferred from homology"/>
<evidence type="ECO:0000256" key="1">
    <source>
        <dbReference type="ARBA" id="ARBA00005765"/>
    </source>
</evidence>
<dbReference type="Gene3D" id="3.20.20.150">
    <property type="entry name" value="Divalent-metal-dependent TIM barrel enzymes"/>
    <property type="match status" value="1"/>
</dbReference>
<dbReference type="Pfam" id="PF06258">
    <property type="entry name" value="Mito_fiss_Elm1"/>
    <property type="match status" value="1"/>
</dbReference>
<evidence type="ECO:0000313" key="8">
    <source>
        <dbReference type="EMBL" id="AQK97836.1"/>
    </source>
</evidence>
<evidence type="ECO:0000256" key="5">
    <source>
        <dbReference type="ARBA" id="ARBA00023235"/>
    </source>
</evidence>
<keyword evidence="6" id="KW-0119">Carbohydrate metabolism</keyword>
<dbReference type="InterPro" id="IPR036237">
    <property type="entry name" value="Xyl_isomerase-like_sf"/>
</dbReference>
<reference evidence="8" key="1">
    <citation type="submission" date="2015-12" db="EMBL/GenBank/DDBJ databases">
        <title>Update maize B73 reference genome by single molecule sequencing technologies.</title>
        <authorList>
            <consortium name="Maize Genome Sequencing Project"/>
            <person name="Ware D."/>
        </authorList>
    </citation>
    <scope>NUCLEOTIDE SEQUENCE</scope>
    <source>
        <tissue evidence="8">Seedling</tissue>
    </source>
</reference>
<sequence length="142" mass="15839">MEEPKPNKGHLAWADAFVITADSISMLSEACSTGLILKNVASLFMSKDSLKVEADTRLGELIKRRESTNVEDMFLAHIFGMDTLARGLHNVVKLIEMIFSTKRYQSFDSEIGALIEDGKGDFEMLKKKVLECSALFHPASRN</sequence>
<dbReference type="PANTHER" id="PTHR48408">
    <property type="match status" value="1"/>
</dbReference>
<accession>A0A1D6G3A7</accession>
<keyword evidence="3" id="KW-0859">Xylose metabolism</keyword>
<evidence type="ECO:0000256" key="7">
    <source>
        <dbReference type="ARBA" id="ARBA00033659"/>
    </source>
</evidence>
<evidence type="ECO:0000256" key="3">
    <source>
        <dbReference type="ARBA" id="ARBA00022629"/>
    </source>
</evidence>